<accession>A0A0B9FY03</accession>
<evidence type="ECO:0000256" key="1">
    <source>
        <dbReference type="SAM" id="Phobius"/>
    </source>
</evidence>
<keyword evidence="1" id="KW-1133">Transmembrane helix</keyword>
<keyword evidence="1" id="KW-0472">Membrane</keyword>
<dbReference type="Proteomes" id="UP000031278">
    <property type="component" value="Unassembled WGS sequence"/>
</dbReference>
<reference evidence="2 3" key="1">
    <citation type="submission" date="2014-12" db="EMBL/GenBank/DDBJ databases">
        <title>Genome sequencing of Photobacterium gaetbulicola AD005a.</title>
        <authorList>
            <person name="Adrian T.G.S."/>
            <person name="Chan K.G."/>
        </authorList>
    </citation>
    <scope>NUCLEOTIDE SEQUENCE [LARGE SCALE GENOMIC DNA]</scope>
    <source>
        <strain evidence="2 3">AD005a</strain>
    </source>
</reference>
<evidence type="ECO:0000313" key="3">
    <source>
        <dbReference type="Proteomes" id="UP000031278"/>
    </source>
</evidence>
<name>A0A0B9FY03_9GAMM</name>
<dbReference type="RefSeq" id="WP_039467915.1">
    <property type="nucleotide sequence ID" value="NZ_JWLZ01000201.1"/>
</dbReference>
<feature type="transmembrane region" description="Helical" evidence="1">
    <location>
        <begin position="149"/>
        <end position="171"/>
    </location>
</feature>
<proteinExistence type="predicted"/>
<protein>
    <submittedName>
        <fullName evidence="2">Uncharacterized protein</fullName>
    </submittedName>
</protein>
<gene>
    <name evidence="2" type="ORF">RJ45_22610</name>
</gene>
<feature type="transmembrane region" description="Helical" evidence="1">
    <location>
        <begin position="20"/>
        <end position="50"/>
    </location>
</feature>
<feature type="transmembrane region" description="Helical" evidence="1">
    <location>
        <begin position="120"/>
        <end position="143"/>
    </location>
</feature>
<evidence type="ECO:0000313" key="2">
    <source>
        <dbReference type="EMBL" id="KHT61453.1"/>
    </source>
</evidence>
<feature type="transmembrane region" description="Helical" evidence="1">
    <location>
        <begin position="81"/>
        <end position="100"/>
    </location>
</feature>
<organism evidence="2 3">
    <name type="scientific">Photobacterium gaetbulicola</name>
    <dbReference type="NCBI Taxonomy" id="1295392"/>
    <lineage>
        <taxon>Bacteria</taxon>
        <taxon>Pseudomonadati</taxon>
        <taxon>Pseudomonadota</taxon>
        <taxon>Gammaproteobacteria</taxon>
        <taxon>Vibrionales</taxon>
        <taxon>Vibrionaceae</taxon>
        <taxon>Photobacterium</taxon>
    </lineage>
</organism>
<sequence>MDNHASWLKWLMHTMTLAPLAHLAIGLPVYFILFSGSVVYTVGLCLFTVASIVPFDFIHSLAITYAVSGKLLVGFTLYQGWPVPLVSLIPALYLVVLLILRHKLRDTNFRQWAAYLLENVWRSILLSLLVMLVGIAAGLSIHFCASLSGLLAAAYLFYRICHFYVPLWSTLIRQHQKHASRHHGS</sequence>
<comment type="caution">
    <text evidence="2">The sequence shown here is derived from an EMBL/GenBank/DDBJ whole genome shotgun (WGS) entry which is preliminary data.</text>
</comment>
<dbReference type="AlphaFoldDB" id="A0A0B9FY03"/>
<dbReference type="EMBL" id="JWLZ01000201">
    <property type="protein sequence ID" value="KHT61453.1"/>
    <property type="molecule type" value="Genomic_DNA"/>
</dbReference>
<keyword evidence="1" id="KW-0812">Transmembrane</keyword>